<gene>
    <name evidence="5" type="ORF">JOC95_001616</name>
</gene>
<comment type="caution">
    <text evidence="5">The sequence shown here is derived from an EMBL/GenBank/DDBJ whole genome shotgun (WGS) entry which is preliminary data.</text>
</comment>
<dbReference type="CDD" id="cd04433">
    <property type="entry name" value="AFD_class_I"/>
    <property type="match status" value="1"/>
</dbReference>
<dbReference type="Pfam" id="PF13193">
    <property type="entry name" value="AMP-binding_C"/>
    <property type="match status" value="1"/>
</dbReference>
<dbReference type="PROSITE" id="PS00455">
    <property type="entry name" value="AMP_BINDING"/>
    <property type="match status" value="1"/>
</dbReference>
<feature type="domain" description="AMP-dependent synthetase/ligase" evidence="3">
    <location>
        <begin position="42"/>
        <end position="377"/>
    </location>
</feature>
<keyword evidence="2 5" id="KW-0436">Ligase</keyword>
<dbReference type="PANTHER" id="PTHR43201">
    <property type="entry name" value="ACYL-COA SYNTHETASE"/>
    <property type="match status" value="1"/>
</dbReference>
<dbReference type="InterPro" id="IPR000873">
    <property type="entry name" value="AMP-dep_synth/lig_dom"/>
</dbReference>
<dbReference type="Proteomes" id="UP000737402">
    <property type="component" value="Unassembled WGS sequence"/>
</dbReference>
<dbReference type="EMBL" id="JAFBED010000003">
    <property type="protein sequence ID" value="MBM7619764.1"/>
    <property type="molecule type" value="Genomic_DNA"/>
</dbReference>
<dbReference type="Gene3D" id="3.40.50.12780">
    <property type="entry name" value="N-terminal domain of ligase-like"/>
    <property type="match status" value="1"/>
</dbReference>
<evidence type="ECO:0000256" key="2">
    <source>
        <dbReference type="ARBA" id="ARBA00022598"/>
    </source>
</evidence>
<dbReference type="Gene3D" id="3.30.300.30">
    <property type="match status" value="1"/>
</dbReference>
<dbReference type="GO" id="GO:0016874">
    <property type="term" value="F:ligase activity"/>
    <property type="evidence" value="ECO:0007669"/>
    <property type="project" value="UniProtKB-KW"/>
</dbReference>
<dbReference type="InterPro" id="IPR045851">
    <property type="entry name" value="AMP-bd_C_sf"/>
</dbReference>
<evidence type="ECO:0000313" key="6">
    <source>
        <dbReference type="Proteomes" id="UP000737402"/>
    </source>
</evidence>
<evidence type="ECO:0000259" key="3">
    <source>
        <dbReference type="Pfam" id="PF00501"/>
    </source>
</evidence>
<dbReference type="PANTHER" id="PTHR43201:SF5">
    <property type="entry name" value="MEDIUM-CHAIN ACYL-COA LIGASE ACSF2, MITOCHONDRIAL"/>
    <property type="match status" value="1"/>
</dbReference>
<feature type="domain" description="AMP-binding enzyme C-terminal" evidence="4">
    <location>
        <begin position="417"/>
        <end position="492"/>
    </location>
</feature>
<reference evidence="5 6" key="1">
    <citation type="submission" date="2021-01" db="EMBL/GenBank/DDBJ databases">
        <title>Genomic Encyclopedia of Type Strains, Phase IV (KMG-IV): sequencing the most valuable type-strain genomes for metagenomic binning, comparative biology and taxonomic classification.</title>
        <authorList>
            <person name="Goeker M."/>
        </authorList>
    </citation>
    <scope>NUCLEOTIDE SEQUENCE [LARGE SCALE GENOMIC DNA]</scope>
    <source>
        <strain evidence="5 6">DSM 25879</strain>
    </source>
</reference>
<dbReference type="Pfam" id="PF00501">
    <property type="entry name" value="AMP-binding"/>
    <property type="match status" value="1"/>
</dbReference>
<protein>
    <submittedName>
        <fullName evidence="5">Acyl-CoA synthetase (AMP-forming)/AMP-acid ligase II</fullName>
    </submittedName>
</protein>
<sequence>MNILQLFSVLRKMKVLTPKGIFHLTASFRHNGFNVMALLDFAASVYPQHAALVDDRESLTYQQLSIESHQLALIFHEKYQVKKGSKIGFLCRNHTSLVKAIFAASRLGASLYMLNTGMSKSQIEQALGQHRFDLLIYDEEFEPVLDGAGGRKLLSYHNSRQAINRLQVVQNRTLKKVSGSKIMLLTGGTTGKPKEVEHKQSISRYLSPFLGLLNRLKLLDYHTAYIATPIYHGYGVAILFSFMALGKRVVISDVFDAENACALIRKHKVEVMTAVPLMVKKMLKVEGADLSSLSCIASGGALLHASLVKEVSSKLGDVLYNLYGTTETGLNIIATPQDLKAEPQTLGRIIDGVQLGIVNQNKDAVVAGEVGEISLKTKNGWIGTGDLAYQNHNGLIFLNGRKDDMIISGGENVYPIEVEQVLISHPQVEEVAVVGVYDEDFGERLKAFVVPIEGADLTDEKLTQWLKTKVARFQVPKEIAFIDSMPYTAVGKLDKKRLREEYEIDYAGLLVSPTNREDDEHGNE</sequence>
<organism evidence="5 6">
    <name type="scientific">Sutcliffiella tianshenii</name>
    <dbReference type="NCBI Taxonomy" id="1463404"/>
    <lineage>
        <taxon>Bacteria</taxon>
        <taxon>Bacillati</taxon>
        <taxon>Bacillota</taxon>
        <taxon>Bacilli</taxon>
        <taxon>Bacillales</taxon>
        <taxon>Bacillaceae</taxon>
        <taxon>Sutcliffiella</taxon>
    </lineage>
</organism>
<dbReference type="InterPro" id="IPR020845">
    <property type="entry name" value="AMP-binding_CS"/>
</dbReference>
<proteinExistence type="inferred from homology"/>
<evidence type="ECO:0000259" key="4">
    <source>
        <dbReference type="Pfam" id="PF13193"/>
    </source>
</evidence>
<name>A0ABS2NYT1_9BACI</name>
<dbReference type="RefSeq" id="WP_204414997.1">
    <property type="nucleotide sequence ID" value="NZ_JAFBED010000003.1"/>
</dbReference>
<evidence type="ECO:0000313" key="5">
    <source>
        <dbReference type="EMBL" id="MBM7619764.1"/>
    </source>
</evidence>
<dbReference type="InterPro" id="IPR025110">
    <property type="entry name" value="AMP-bd_C"/>
</dbReference>
<evidence type="ECO:0000256" key="1">
    <source>
        <dbReference type="ARBA" id="ARBA00006432"/>
    </source>
</evidence>
<comment type="similarity">
    <text evidence="1">Belongs to the ATP-dependent AMP-binding enzyme family.</text>
</comment>
<accession>A0ABS2NYT1</accession>
<keyword evidence="6" id="KW-1185">Reference proteome</keyword>
<dbReference type="InterPro" id="IPR042099">
    <property type="entry name" value="ANL_N_sf"/>
</dbReference>
<dbReference type="SUPFAM" id="SSF56801">
    <property type="entry name" value="Acetyl-CoA synthetase-like"/>
    <property type="match status" value="1"/>
</dbReference>